<organism evidence="1 2">
    <name type="scientific">Sutcliffiella cohnii</name>
    <dbReference type="NCBI Taxonomy" id="33932"/>
    <lineage>
        <taxon>Bacteria</taxon>
        <taxon>Bacillati</taxon>
        <taxon>Bacillota</taxon>
        <taxon>Bacilli</taxon>
        <taxon>Bacillales</taxon>
        <taxon>Bacillaceae</taxon>
        <taxon>Sutcliffiella</taxon>
    </lineage>
</organism>
<dbReference type="Proteomes" id="UP000215224">
    <property type="component" value="Chromosome"/>
</dbReference>
<protein>
    <submittedName>
        <fullName evidence="1">Uncharacterized protein</fullName>
    </submittedName>
</protein>
<evidence type="ECO:0000313" key="2">
    <source>
        <dbReference type="Proteomes" id="UP000215224"/>
    </source>
</evidence>
<sequence length="104" mass="11703">MGFVHFERNIDFEDLYAERCGFKKKKKRDCICSIICDFVGETVTAVTKSGDMITGVVEHFDPRTGCVTFLIPAPMTPPMQPATQTIIGCDDIESISQEIPRTRR</sequence>
<proteinExistence type="predicted"/>
<accession>A0A223KMG2</accession>
<evidence type="ECO:0000313" key="1">
    <source>
        <dbReference type="EMBL" id="AST90652.1"/>
    </source>
</evidence>
<gene>
    <name evidence="1" type="ORF">BC6307_04825</name>
</gene>
<dbReference type="KEGG" id="bcoh:BC6307_04825"/>
<name>A0A223KMG2_9BACI</name>
<dbReference type="RefSeq" id="WP_066414708.1">
    <property type="nucleotide sequence ID" value="NZ_CP018866.1"/>
</dbReference>
<dbReference type="EMBL" id="CP018866">
    <property type="protein sequence ID" value="AST90652.1"/>
    <property type="molecule type" value="Genomic_DNA"/>
</dbReference>
<keyword evidence="2" id="KW-1185">Reference proteome</keyword>
<reference evidence="1 2" key="1">
    <citation type="submission" date="2016-12" db="EMBL/GenBank/DDBJ databases">
        <title>The whole genome sequencing and assembly of Bacillus cohnii DSM 6307T strain.</title>
        <authorList>
            <person name="Lee Y.-J."/>
            <person name="Yi H."/>
            <person name="Bahn Y.-S."/>
            <person name="Kim J.F."/>
            <person name="Lee D.-W."/>
        </authorList>
    </citation>
    <scope>NUCLEOTIDE SEQUENCE [LARGE SCALE GENOMIC DNA]</scope>
    <source>
        <strain evidence="1 2">DSM 6307</strain>
    </source>
</reference>
<dbReference type="AlphaFoldDB" id="A0A223KMG2"/>